<dbReference type="PANTHER" id="PTHR24347">
    <property type="entry name" value="SERINE/THREONINE-PROTEIN KINASE"/>
    <property type="match status" value="1"/>
</dbReference>
<sequence length="297" mass="32921">MATAFRQSSRGSGACITDFYDVGSRLGENTCGSGGEILHSKRTSDGAEFAVKKIAKLGSWEGKSQVMVLQRLNQRNIVEMVDWFEDADNLFVVMELARGGDLFDKISNVGRMSENQAANILSQILMAIKHMHSKHVIHCDIKPENILCMTSDEDVPVIKIADFGFAQLADQGCQAMKHQGTLTYSSPEIIDGKAYDSKTDMWSLGVLLYSMLAGFAPFGQHESRSRQMSKIRQCQISFNYQAFRSVSPDAIDLIRKLIVASPQQRLSAADALRHPWVINNKKHSADMDALTGQIKSL</sequence>
<dbReference type="AlphaFoldDB" id="A0A7S0N0V7"/>
<dbReference type="EMBL" id="HBEZ01053763">
    <property type="protein sequence ID" value="CAD8656007.1"/>
    <property type="molecule type" value="Transcribed_RNA"/>
</dbReference>
<reference evidence="4" key="1">
    <citation type="submission" date="2021-01" db="EMBL/GenBank/DDBJ databases">
        <authorList>
            <person name="Corre E."/>
            <person name="Pelletier E."/>
            <person name="Niang G."/>
            <person name="Scheremetjew M."/>
            <person name="Finn R."/>
            <person name="Kale V."/>
            <person name="Holt S."/>
            <person name="Cochrane G."/>
            <person name="Meng A."/>
            <person name="Brown T."/>
            <person name="Cohen L."/>
        </authorList>
    </citation>
    <scope>NUCLEOTIDE SEQUENCE</scope>
    <source>
        <strain evidence="4">CCAP979/52</strain>
    </source>
</reference>
<protein>
    <recommendedName>
        <fullName evidence="3">Protein kinase domain-containing protein</fullName>
    </recommendedName>
</protein>
<organism evidence="4">
    <name type="scientific">Cryptomonas curvata</name>
    <dbReference type="NCBI Taxonomy" id="233186"/>
    <lineage>
        <taxon>Eukaryota</taxon>
        <taxon>Cryptophyceae</taxon>
        <taxon>Cryptomonadales</taxon>
        <taxon>Cryptomonadaceae</taxon>
        <taxon>Cryptomonas</taxon>
    </lineage>
</organism>
<accession>A0A7S0N0V7</accession>
<dbReference type="CDD" id="cd05117">
    <property type="entry name" value="STKc_CAMK"/>
    <property type="match status" value="1"/>
</dbReference>
<evidence type="ECO:0000259" key="3">
    <source>
        <dbReference type="PROSITE" id="PS50011"/>
    </source>
</evidence>
<dbReference type="PROSITE" id="PS00108">
    <property type="entry name" value="PROTEIN_KINASE_ST"/>
    <property type="match status" value="1"/>
</dbReference>
<dbReference type="InterPro" id="IPR008271">
    <property type="entry name" value="Ser/Thr_kinase_AS"/>
</dbReference>
<dbReference type="SMART" id="SM00220">
    <property type="entry name" value="S_TKc"/>
    <property type="match status" value="1"/>
</dbReference>
<dbReference type="PROSITE" id="PS50011">
    <property type="entry name" value="PROTEIN_KINASE_DOM"/>
    <property type="match status" value="1"/>
</dbReference>
<feature type="domain" description="Protein kinase" evidence="3">
    <location>
        <begin position="20"/>
        <end position="277"/>
    </location>
</feature>
<dbReference type="FunFam" id="1.10.510.10:FF:000571">
    <property type="entry name" value="Maternal embryonic leucine zipper kinase"/>
    <property type="match status" value="1"/>
</dbReference>
<dbReference type="Gene3D" id="1.10.510.10">
    <property type="entry name" value="Transferase(Phosphotransferase) domain 1"/>
    <property type="match status" value="1"/>
</dbReference>
<keyword evidence="1" id="KW-0547">Nucleotide-binding</keyword>
<dbReference type="Pfam" id="PF00069">
    <property type="entry name" value="Pkinase"/>
    <property type="match status" value="1"/>
</dbReference>
<evidence type="ECO:0000256" key="2">
    <source>
        <dbReference type="ARBA" id="ARBA00022840"/>
    </source>
</evidence>
<keyword evidence="2" id="KW-0067">ATP-binding</keyword>
<evidence type="ECO:0000313" key="4">
    <source>
        <dbReference type="EMBL" id="CAD8656007.1"/>
    </source>
</evidence>
<dbReference type="GO" id="GO:0005524">
    <property type="term" value="F:ATP binding"/>
    <property type="evidence" value="ECO:0007669"/>
    <property type="project" value="UniProtKB-KW"/>
</dbReference>
<dbReference type="InterPro" id="IPR000719">
    <property type="entry name" value="Prot_kinase_dom"/>
</dbReference>
<dbReference type="SUPFAM" id="SSF56112">
    <property type="entry name" value="Protein kinase-like (PK-like)"/>
    <property type="match status" value="1"/>
</dbReference>
<evidence type="ECO:0000256" key="1">
    <source>
        <dbReference type="ARBA" id="ARBA00022741"/>
    </source>
</evidence>
<name>A0A7S0N0V7_9CRYP</name>
<dbReference type="GO" id="GO:0004672">
    <property type="term" value="F:protein kinase activity"/>
    <property type="evidence" value="ECO:0007669"/>
    <property type="project" value="InterPro"/>
</dbReference>
<gene>
    <name evidence="4" type="ORF">CCUR1050_LOCUS29495</name>
</gene>
<proteinExistence type="predicted"/>
<dbReference type="InterPro" id="IPR011009">
    <property type="entry name" value="Kinase-like_dom_sf"/>
</dbReference>